<evidence type="ECO:0000256" key="5">
    <source>
        <dbReference type="ARBA" id="ARBA00023136"/>
    </source>
</evidence>
<feature type="transmembrane region" description="Helical" evidence="7">
    <location>
        <begin position="301"/>
        <end position="323"/>
    </location>
</feature>
<feature type="transmembrane region" description="Helical" evidence="7">
    <location>
        <begin position="371"/>
        <end position="399"/>
    </location>
</feature>
<feature type="transmembrane region" description="Helical" evidence="7">
    <location>
        <begin position="205"/>
        <end position="224"/>
    </location>
</feature>
<dbReference type="GO" id="GO:0016020">
    <property type="term" value="C:membrane"/>
    <property type="evidence" value="ECO:0007669"/>
    <property type="project" value="UniProtKB-SubCell"/>
</dbReference>
<dbReference type="Pfam" id="PF00361">
    <property type="entry name" value="Proton_antipo_M"/>
    <property type="match status" value="1"/>
</dbReference>
<evidence type="ECO:0000313" key="10">
    <source>
        <dbReference type="Proteomes" id="UP000230956"/>
    </source>
</evidence>
<dbReference type="GO" id="GO:0015990">
    <property type="term" value="P:electron transport coupled proton transport"/>
    <property type="evidence" value="ECO:0007669"/>
    <property type="project" value="TreeGrafter"/>
</dbReference>
<dbReference type="AlphaFoldDB" id="A0A2M7T8X8"/>
<feature type="domain" description="NADH:quinone oxidoreductase/Mrp antiporter transmembrane" evidence="8">
    <location>
        <begin position="129"/>
        <end position="417"/>
    </location>
</feature>
<feature type="transmembrane region" description="Helical" evidence="7">
    <location>
        <begin position="136"/>
        <end position="153"/>
    </location>
</feature>
<sequence length="488" mass="53337">MSYPLLTITIFLPLLGAVLMQLIPREKATAARWAALSITILDLLLGISLVTGFKVGEQGMQFVQKFAWIKTAGISYYVGLDGLSMPLYALTLLLSIVAILASWSIKERVREHYSLLLLLEVGMLGTFAALDFVVFYIFWELVLIPMYFIIGVWGGENRNYAALKFFIYTFAGSVLMLVGILALYLTSGLGTFDMVQIMQSGYHGALATFIFVMFFLGFAVKVPIFPFHTWLPDAHVQAPTAGSVLLAGVLLKMGTYAFIRIIAQILPGEFQRFAPFIAVLAIISIIYGALTALAQKDLKKMVAYSSVSHMGYIMLGIVALTPVALNGAILQMVNHGLITGLLFLIVGYIYERTHTRDISKLGGLQVKIPILGGMFVFAALASLGLPGLSGFVGEILILFGSYAPYKIYTILAIVTLALTSFYLIRANQNAIFGAGKTEHEGYKDANGRELISALPLIILIAIIGVYPKPFLHYIDPAVNTVLQMIRGS</sequence>
<feature type="transmembrane region" description="Helical" evidence="7">
    <location>
        <begin position="273"/>
        <end position="294"/>
    </location>
</feature>
<dbReference type="GO" id="GO:0008137">
    <property type="term" value="F:NADH dehydrogenase (ubiquinone) activity"/>
    <property type="evidence" value="ECO:0007669"/>
    <property type="project" value="InterPro"/>
</dbReference>
<feature type="transmembrane region" description="Helical" evidence="7">
    <location>
        <begin position="85"/>
        <end position="105"/>
    </location>
</feature>
<feature type="transmembrane region" description="Helical" evidence="7">
    <location>
        <begin position="244"/>
        <end position="267"/>
    </location>
</feature>
<dbReference type="PRINTS" id="PR01437">
    <property type="entry name" value="NUOXDRDTASE4"/>
</dbReference>
<gene>
    <name evidence="9" type="ORF">COY37_04005</name>
</gene>
<dbReference type="Proteomes" id="UP000230956">
    <property type="component" value="Unassembled WGS sequence"/>
</dbReference>
<proteinExistence type="inferred from homology"/>
<comment type="caution">
    <text evidence="9">The sequence shown here is derived from an EMBL/GenBank/DDBJ whole genome shotgun (WGS) entry which is preliminary data.</text>
</comment>
<dbReference type="GO" id="GO:0003954">
    <property type="term" value="F:NADH dehydrogenase activity"/>
    <property type="evidence" value="ECO:0007669"/>
    <property type="project" value="TreeGrafter"/>
</dbReference>
<feature type="transmembrane region" description="Helical" evidence="7">
    <location>
        <begin position="30"/>
        <end position="50"/>
    </location>
</feature>
<evidence type="ECO:0000256" key="1">
    <source>
        <dbReference type="ARBA" id="ARBA00004127"/>
    </source>
</evidence>
<comment type="subcellular location">
    <subcellularLocation>
        <location evidence="1">Endomembrane system</location>
        <topology evidence="1">Multi-pass membrane protein</topology>
    </subcellularLocation>
    <subcellularLocation>
        <location evidence="6">Membrane</location>
        <topology evidence="6">Multi-pass membrane protein</topology>
    </subcellularLocation>
</comment>
<evidence type="ECO:0000259" key="8">
    <source>
        <dbReference type="Pfam" id="PF00361"/>
    </source>
</evidence>
<evidence type="ECO:0000313" key="9">
    <source>
        <dbReference type="EMBL" id="PIZ40391.1"/>
    </source>
</evidence>
<keyword evidence="4 7" id="KW-1133">Transmembrane helix</keyword>
<dbReference type="EMBL" id="PFNG01000092">
    <property type="protein sequence ID" value="PIZ40391.1"/>
    <property type="molecule type" value="Genomic_DNA"/>
</dbReference>
<dbReference type="GO" id="GO:0012505">
    <property type="term" value="C:endomembrane system"/>
    <property type="evidence" value="ECO:0007669"/>
    <property type="project" value="UniProtKB-SubCell"/>
</dbReference>
<evidence type="ECO:0000256" key="7">
    <source>
        <dbReference type="SAM" id="Phobius"/>
    </source>
</evidence>
<organism evidence="9 10">
    <name type="scientific">Candidatus Aquicultor secundus</name>
    <dbReference type="NCBI Taxonomy" id="1973895"/>
    <lineage>
        <taxon>Bacteria</taxon>
        <taxon>Bacillati</taxon>
        <taxon>Actinomycetota</taxon>
        <taxon>Candidatus Aquicultoria</taxon>
        <taxon>Candidatus Aquicultorales</taxon>
        <taxon>Candidatus Aquicultoraceae</taxon>
        <taxon>Candidatus Aquicultor</taxon>
    </lineage>
</organism>
<accession>A0A2M7T8X8</accession>
<feature type="transmembrane region" description="Helical" evidence="7">
    <location>
        <begin position="329"/>
        <end position="350"/>
    </location>
</feature>
<keyword evidence="3 6" id="KW-0812">Transmembrane</keyword>
<feature type="transmembrane region" description="Helical" evidence="7">
    <location>
        <begin position="112"/>
        <end position="130"/>
    </location>
</feature>
<dbReference type="GO" id="GO:0048039">
    <property type="term" value="F:ubiquinone binding"/>
    <property type="evidence" value="ECO:0007669"/>
    <property type="project" value="TreeGrafter"/>
</dbReference>
<dbReference type="PANTHER" id="PTHR43507:SF1">
    <property type="entry name" value="NADH-UBIQUINONE OXIDOREDUCTASE CHAIN 4"/>
    <property type="match status" value="1"/>
</dbReference>
<feature type="transmembrane region" description="Helical" evidence="7">
    <location>
        <begin position="165"/>
        <end position="185"/>
    </location>
</feature>
<dbReference type="InterPro" id="IPR003918">
    <property type="entry name" value="NADH_UbQ_OxRdtase"/>
</dbReference>
<dbReference type="GO" id="GO:0042773">
    <property type="term" value="P:ATP synthesis coupled electron transport"/>
    <property type="evidence" value="ECO:0007669"/>
    <property type="project" value="InterPro"/>
</dbReference>
<evidence type="ECO:0000256" key="6">
    <source>
        <dbReference type="RuleBase" id="RU000320"/>
    </source>
</evidence>
<evidence type="ECO:0000256" key="4">
    <source>
        <dbReference type="ARBA" id="ARBA00022989"/>
    </source>
</evidence>
<keyword evidence="5 7" id="KW-0472">Membrane</keyword>
<dbReference type="InterPro" id="IPR001750">
    <property type="entry name" value="ND/Mrp_TM"/>
</dbReference>
<protein>
    <recommendedName>
        <fullName evidence="8">NADH:quinone oxidoreductase/Mrp antiporter transmembrane domain-containing protein</fullName>
    </recommendedName>
</protein>
<feature type="transmembrane region" description="Helical" evidence="7">
    <location>
        <begin position="405"/>
        <end position="424"/>
    </location>
</feature>
<name>A0A2M7T8X8_9ACTN</name>
<evidence type="ECO:0000256" key="2">
    <source>
        <dbReference type="ARBA" id="ARBA00009025"/>
    </source>
</evidence>
<comment type="similarity">
    <text evidence="2">Belongs to the complex I subunit 4 family.</text>
</comment>
<reference evidence="10" key="1">
    <citation type="submission" date="2017-09" db="EMBL/GenBank/DDBJ databases">
        <title>Depth-based differentiation of microbial function through sediment-hosted aquifers and enrichment of novel symbionts in the deep terrestrial subsurface.</title>
        <authorList>
            <person name="Probst A.J."/>
            <person name="Ladd B."/>
            <person name="Jarett J.K."/>
            <person name="Geller-Mcgrath D.E."/>
            <person name="Sieber C.M.K."/>
            <person name="Emerson J.B."/>
            <person name="Anantharaman K."/>
            <person name="Thomas B.C."/>
            <person name="Malmstrom R."/>
            <person name="Stieglmeier M."/>
            <person name="Klingl A."/>
            <person name="Woyke T."/>
            <person name="Ryan C.M."/>
            <person name="Banfield J.F."/>
        </authorList>
    </citation>
    <scope>NUCLEOTIDE SEQUENCE [LARGE SCALE GENOMIC DNA]</scope>
</reference>
<dbReference type="PANTHER" id="PTHR43507">
    <property type="entry name" value="NADH-UBIQUINONE OXIDOREDUCTASE CHAIN 4"/>
    <property type="match status" value="1"/>
</dbReference>
<evidence type="ECO:0000256" key="3">
    <source>
        <dbReference type="ARBA" id="ARBA00022692"/>
    </source>
</evidence>
<dbReference type="NCBIfam" id="TIGR01972">
    <property type="entry name" value="NDH_I_M"/>
    <property type="match status" value="1"/>
</dbReference>
<dbReference type="RefSeq" id="WP_286679212.1">
    <property type="nucleotide sequence ID" value="NZ_MNXI01000135.1"/>
</dbReference>
<feature type="transmembrane region" description="Helical" evidence="7">
    <location>
        <begin position="445"/>
        <end position="466"/>
    </location>
</feature>
<dbReference type="InterPro" id="IPR010227">
    <property type="entry name" value="NADH_Q_OxRdtase_chainM/4"/>
</dbReference>